<dbReference type="Gene3D" id="1.10.287.70">
    <property type="match status" value="1"/>
</dbReference>
<accession>A0A2A2JXE2</accession>
<proteinExistence type="predicted"/>
<keyword evidence="1" id="KW-0472">Membrane</keyword>
<keyword evidence="3" id="KW-1185">Reference proteome</keyword>
<dbReference type="STRING" id="2018661.A0A2A2JXE2"/>
<name>A0A2A2JXE2_9BILA</name>
<comment type="caution">
    <text evidence="2">The sequence shown here is derived from an EMBL/GenBank/DDBJ whole genome shotgun (WGS) entry which is preliminary data.</text>
</comment>
<protein>
    <submittedName>
        <fullName evidence="2">Uncharacterized protein</fullName>
    </submittedName>
</protein>
<organism evidence="2 3">
    <name type="scientific">Diploscapter pachys</name>
    <dbReference type="NCBI Taxonomy" id="2018661"/>
    <lineage>
        <taxon>Eukaryota</taxon>
        <taxon>Metazoa</taxon>
        <taxon>Ecdysozoa</taxon>
        <taxon>Nematoda</taxon>
        <taxon>Chromadorea</taxon>
        <taxon>Rhabditida</taxon>
        <taxon>Rhabditina</taxon>
        <taxon>Rhabditomorpha</taxon>
        <taxon>Rhabditoidea</taxon>
        <taxon>Rhabditidae</taxon>
        <taxon>Diploscapter</taxon>
    </lineage>
</organism>
<dbReference type="AlphaFoldDB" id="A0A2A2JXE2"/>
<dbReference type="EMBL" id="LIAE01010102">
    <property type="protein sequence ID" value="PAV66426.1"/>
    <property type="molecule type" value="Genomic_DNA"/>
</dbReference>
<feature type="transmembrane region" description="Helical" evidence="1">
    <location>
        <begin position="101"/>
        <end position="121"/>
    </location>
</feature>
<dbReference type="OrthoDB" id="5824308at2759"/>
<evidence type="ECO:0000313" key="2">
    <source>
        <dbReference type="EMBL" id="PAV66426.1"/>
    </source>
</evidence>
<keyword evidence="1" id="KW-1133">Transmembrane helix</keyword>
<dbReference type="Proteomes" id="UP000218231">
    <property type="component" value="Unassembled WGS sequence"/>
</dbReference>
<gene>
    <name evidence="2" type="ORF">WR25_26442</name>
</gene>
<sequence>MVQLLVVKITFTNEDRQKPKHKMYMDRTAIKDIKQFKEVTSNKNELICEVQYETPSQNMNETHFANEENDENWTNSQETTTRETTDTNKCAKMLKMALPHVGIALLLFFYLVMGAAVFQYVEYDADVEIQKSKLARIKQDYKKIIDEIRSLADSEGQYKAYEPKLFQTLSK</sequence>
<reference evidence="2 3" key="1">
    <citation type="journal article" date="2017" name="Curr. Biol.">
        <title>Genome architecture and evolution of a unichromosomal asexual nematode.</title>
        <authorList>
            <person name="Fradin H."/>
            <person name="Zegar C."/>
            <person name="Gutwein M."/>
            <person name="Lucas J."/>
            <person name="Kovtun M."/>
            <person name="Corcoran D."/>
            <person name="Baugh L.R."/>
            <person name="Kiontke K."/>
            <person name="Gunsalus K."/>
            <person name="Fitch D.H."/>
            <person name="Piano F."/>
        </authorList>
    </citation>
    <scope>NUCLEOTIDE SEQUENCE [LARGE SCALE GENOMIC DNA]</scope>
    <source>
        <strain evidence="2">PF1309</strain>
    </source>
</reference>
<evidence type="ECO:0000313" key="3">
    <source>
        <dbReference type="Proteomes" id="UP000218231"/>
    </source>
</evidence>
<evidence type="ECO:0000256" key="1">
    <source>
        <dbReference type="SAM" id="Phobius"/>
    </source>
</evidence>
<keyword evidence="1" id="KW-0812">Transmembrane</keyword>